<dbReference type="EC" id="2.7.7.65" evidence="1"/>
<dbReference type="NCBIfam" id="TIGR00254">
    <property type="entry name" value="GGDEF"/>
    <property type="match status" value="1"/>
</dbReference>
<dbReference type="Proteomes" id="UP000677126">
    <property type="component" value="Chromosome"/>
</dbReference>
<dbReference type="CDD" id="cd01949">
    <property type="entry name" value="GGDEF"/>
    <property type="match status" value="1"/>
</dbReference>
<feature type="transmembrane region" description="Helical" evidence="3">
    <location>
        <begin position="331"/>
        <end position="352"/>
    </location>
</feature>
<keyword evidence="3" id="KW-1133">Transmembrane helix</keyword>
<dbReference type="InterPro" id="IPR043128">
    <property type="entry name" value="Rev_trsase/Diguanyl_cyclase"/>
</dbReference>
<evidence type="ECO:0000313" key="6">
    <source>
        <dbReference type="EMBL" id="QVM83408.1"/>
    </source>
</evidence>
<dbReference type="Gene3D" id="3.30.70.270">
    <property type="match status" value="1"/>
</dbReference>
<keyword evidence="4" id="KW-0732">Signal</keyword>
<dbReference type="PROSITE" id="PS50887">
    <property type="entry name" value="GGDEF"/>
    <property type="match status" value="1"/>
</dbReference>
<evidence type="ECO:0000256" key="4">
    <source>
        <dbReference type="SAM" id="SignalP"/>
    </source>
</evidence>
<feature type="signal peptide" evidence="4">
    <location>
        <begin position="1"/>
        <end position="28"/>
    </location>
</feature>
<reference evidence="6 7" key="1">
    <citation type="journal article" date="2021" name="Int. J. Syst. Evol. Microbiol.">
        <title>Novosphingobium decolorationis sp. nov., an aniline blue-decolourizing bacterium isolated from East Pacific sediment.</title>
        <authorList>
            <person name="Chen X."/>
            <person name="Dong B."/>
            <person name="Chen T."/>
            <person name="Ren N."/>
            <person name="Wang J."/>
            <person name="Xu Y."/>
            <person name="Yang J."/>
            <person name="Zhu S."/>
            <person name="Chen J."/>
        </authorList>
    </citation>
    <scope>NUCLEOTIDE SEQUENCE [LARGE SCALE GENOMIC DNA]</scope>
    <source>
        <strain evidence="6 7">502str22</strain>
    </source>
</reference>
<feature type="domain" description="GGDEF" evidence="5">
    <location>
        <begin position="431"/>
        <end position="572"/>
    </location>
</feature>
<gene>
    <name evidence="6" type="ORF">HT578_06625</name>
</gene>
<feature type="transmembrane region" description="Helical" evidence="3">
    <location>
        <begin position="295"/>
        <end position="319"/>
    </location>
</feature>
<evidence type="ECO:0000313" key="7">
    <source>
        <dbReference type="Proteomes" id="UP000677126"/>
    </source>
</evidence>
<dbReference type="InterPro" id="IPR050469">
    <property type="entry name" value="Diguanylate_Cyclase"/>
</dbReference>
<dbReference type="PANTHER" id="PTHR45138">
    <property type="entry name" value="REGULATORY COMPONENTS OF SENSORY TRANSDUCTION SYSTEM"/>
    <property type="match status" value="1"/>
</dbReference>
<evidence type="ECO:0000256" key="1">
    <source>
        <dbReference type="ARBA" id="ARBA00012528"/>
    </source>
</evidence>
<dbReference type="InterPro" id="IPR000160">
    <property type="entry name" value="GGDEF_dom"/>
</dbReference>
<dbReference type="EMBL" id="CP054856">
    <property type="protein sequence ID" value="QVM83408.1"/>
    <property type="molecule type" value="Genomic_DNA"/>
</dbReference>
<organism evidence="6 7">
    <name type="scientific">Novosphingobium decolorationis</name>
    <dbReference type="NCBI Taxonomy" id="2698673"/>
    <lineage>
        <taxon>Bacteria</taxon>
        <taxon>Pseudomonadati</taxon>
        <taxon>Pseudomonadota</taxon>
        <taxon>Alphaproteobacteria</taxon>
        <taxon>Sphingomonadales</taxon>
        <taxon>Sphingomonadaceae</taxon>
        <taxon>Novosphingobium</taxon>
    </lineage>
</organism>
<feature type="transmembrane region" description="Helical" evidence="3">
    <location>
        <begin position="203"/>
        <end position="222"/>
    </location>
</feature>
<keyword evidence="3" id="KW-0812">Transmembrane</keyword>
<feature type="chain" id="PRO_5045777034" description="diguanylate cyclase" evidence="4">
    <location>
        <begin position="29"/>
        <end position="588"/>
    </location>
</feature>
<proteinExistence type="predicted"/>
<sequence>MRIPRALCVTLLAVFGAALLAGLSPAWAQVFNGADLCHATSPQPKSTDALPAHFSCEGTPQAYQDSSLWLRIPARDLPADIAEEPALLVHYSRFDRLDVTFLYTDGTRARESVRNGDFAGHWRIGGQLEFAPPVRTAPLQDIVLHFNRLASQDMLRLRLVGRDEAASRTTTLALWVGGALTLLLIGTLYNAVLAVSLRRQFPLWQAAWSGGMLLWGTIWSQAHLMLVPGLAGAFSAQLCSALACLAITCATFSAITSIGSHDVPRIVRRTVLTLATLCSLFGLPVSFIRTGPVDLLAAIIGVLLMLTMLSVGGCLAFAWRKGSAEARNFATAWIFPIILLSTADFVGSSTLFRGGGPQLMVIFAAAWQTLWLAAAASRTHARLRQEHAAARRAEAQARELARRDPLTSLRNRRGFIEMIEPILAEVTHGREVAALLLLDIDFFKHINDTYGHDTGDDVLVALARTLAARENARCIAARLGGEEFALLLSGPAALRAAMIAEDLRRTIAAARPGDPDAGGTVLPPIPGLAMTVSFGVCPAIPGEVFRDLYRKADAALYRAKHEGRDRVVVAAPGNDAPRDRGQLEPVSG</sequence>
<dbReference type="PANTHER" id="PTHR45138:SF9">
    <property type="entry name" value="DIGUANYLATE CYCLASE DGCM-RELATED"/>
    <property type="match status" value="1"/>
</dbReference>
<dbReference type="InterPro" id="IPR029787">
    <property type="entry name" value="Nucleotide_cyclase"/>
</dbReference>
<feature type="transmembrane region" description="Helical" evidence="3">
    <location>
        <begin position="234"/>
        <end position="258"/>
    </location>
</feature>
<dbReference type="SUPFAM" id="SSF55073">
    <property type="entry name" value="Nucleotide cyclase"/>
    <property type="match status" value="1"/>
</dbReference>
<accession>A0ABX8E3B0</accession>
<protein>
    <recommendedName>
        <fullName evidence="1">diguanylate cyclase</fullName>
        <ecNumber evidence="1">2.7.7.65</ecNumber>
    </recommendedName>
</protein>
<dbReference type="Pfam" id="PF00990">
    <property type="entry name" value="GGDEF"/>
    <property type="match status" value="1"/>
</dbReference>
<dbReference type="RefSeq" id="WP_213502908.1">
    <property type="nucleotide sequence ID" value="NZ_CP054856.1"/>
</dbReference>
<name>A0ABX8E3B0_9SPHN</name>
<feature type="transmembrane region" description="Helical" evidence="3">
    <location>
        <begin position="270"/>
        <end position="289"/>
    </location>
</feature>
<evidence type="ECO:0000256" key="2">
    <source>
        <dbReference type="ARBA" id="ARBA00034247"/>
    </source>
</evidence>
<keyword evidence="7" id="KW-1185">Reference proteome</keyword>
<comment type="catalytic activity">
    <reaction evidence="2">
        <text>2 GTP = 3',3'-c-di-GMP + 2 diphosphate</text>
        <dbReference type="Rhea" id="RHEA:24898"/>
        <dbReference type="ChEBI" id="CHEBI:33019"/>
        <dbReference type="ChEBI" id="CHEBI:37565"/>
        <dbReference type="ChEBI" id="CHEBI:58805"/>
        <dbReference type="EC" id="2.7.7.65"/>
    </reaction>
</comment>
<dbReference type="SMART" id="SM00267">
    <property type="entry name" value="GGDEF"/>
    <property type="match status" value="1"/>
</dbReference>
<feature type="transmembrane region" description="Helical" evidence="3">
    <location>
        <begin position="172"/>
        <end position="191"/>
    </location>
</feature>
<keyword evidence="3" id="KW-0472">Membrane</keyword>
<evidence type="ECO:0000259" key="5">
    <source>
        <dbReference type="PROSITE" id="PS50887"/>
    </source>
</evidence>
<evidence type="ECO:0000256" key="3">
    <source>
        <dbReference type="SAM" id="Phobius"/>
    </source>
</evidence>